<name>A0A4P7HHG5_9RHOB</name>
<dbReference type="InterPro" id="IPR058163">
    <property type="entry name" value="LysR-type_TF_proteobact-type"/>
</dbReference>
<dbReference type="InterPro" id="IPR000847">
    <property type="entry name" value="LysR_HTH_N"/>
</dbReference>
<dbReference type="PANTHER" id="PTHR30537:SF81">
    <property type="entry name" value="TRANSCRIPTIONAL REGULATOR-RELATED"/>
    <property type="match status" value="1"/>
</dbReference>
<organism evidence="6 7">
    <name type="scientific">Paracoccus liaowanqingii</name>
    <dbReference type="NCBI Taxonomy" id="2560053"/>
    <lineage>
        <taxon>Bacteria</taxon>
        <taxon>Pseudomonadati</taxon>
        <taxon>Pseudomonadota</taxon>
        <taxon>Alphaproteobacteria</taxon>
        <taxon>Rhodobacterales</taxon>
        <taxon>Paracoccaceae</taxon>
        <taxon>Paracoccus</taxon>
    </lineage>
</organism>
<evidence type="ECO:0000313" key="6">
    <source>
        <dbReference type="EMBL" id="QBX33448.1"/>
    </source>
</evidence>
<dbReference type="Pfam" id="PF00126">
    <property type="entry name" value="HTH_1"/>
    <property type="match status" value="1"/>
</dbReference>
<dbReference type="EMBL" id="CP038439">
    <property type="protein sequence ID" value="QBX33448.1"/>
    <property type="molecule type" value="Genomic_DNA"/>
</dbReference>
<feature type="domain" description="HTH lysR-type" evidence="5">
    <location>
        <begin position="3"/>
        <end position="60"/>
    </location>
</feature>
<dbReference type="SUPFAM" id="SSF46785">
    <property type="entry name" value="Winged helix' DNA-binding domain"/>
    <property type="match status" value="1"/>
</dbReference>
<reference evidence="7" key="1">
    <citation type="submission" date="2019-03" db="EMBL/GenBank/DDBJ databases">
        <authorList>
            <person name="Li J."/>
        </authorList>
    </citation>
    <scope>NUCLEOTIDE SEQUENCE [LARGE SCALE GENOMIC DNA]</scope>
    <source>
        <strain evidence="7">2251</strain>
    </source>
</reference>
<dbReference type="Gene3D" id="1.10.10.10">
    <property type="entry name" value="Winged helix-like DNA-binding domain superfamily/Winged helix DNA-binding domain"/>
    <property type="match status" value="1"/>
</dbReference>
<dbReference type="InterPro" id="IPR036390">
    <property type="entry name" value="WH_DNA-bd_sf"/>
</dbReference>
<comment type="similarity">
    <text evidence="1">Belongs to the LysR transcriptional regulatory family.</text>
</comment>
<evidence type="ECO:0000259" key="5">
    <source>
        <dbReference type="PROSITE" id="PS50931"/>
    </source>
</evidence>
<dbReference type="RefSeq" id="WP_135311747.1">
    <property type="nucleotide sequence ID" value="NZ_CP038439.1"/>
</dbReference>
<dbReference type="InterPro" id="IPR005119">
    <property type="entry name" value="LysR_subst-bd"/>
</dbReference>
<dbReference type="Pfam" id="PF03466">
    <property type="entry name" value="LysR_substrate"/>
    <property type="match status" value="1"/>
</dbReference>
<dbReference type="GO" id="GO:0006351">
    <property type="term" value="P:DNA-templated transcription"/>
    <property type="evidence" value="ECO:0007669"/>
    <property type="project" value="TreeGrafter"/>
</dbReference>
<dbReference type="PROSITE" id="PS50931">
    <property type="entry name" value="HTH_LYSR"/>
    <property type="match status" value="1"/>
</dbReference>
<dbReference type="GO" id="GO:0043565">
    <property type="term" value="F:sequence-specific DNA binding"/>
    <property type="evidence" value="ECO:0007669"/>
    <property type="project" value="TreeGrafter"/>
</dbReference>
<dbReference type="KEGG" id="plia:E4191_00990"/>
<keyword evidence="4" id="KW-0804">Transcription</keyword>
<evidence type="ECO:0000313" key="7">
    <source>
        <dbReference type="Proteomes" id="UP000296374"/>
    </source>
</evidence>
<dbReference type="PANTHER" id="PTHR30537">
    <property type="entry name" value="HTH-TYPE TRANSCRIPTIONAL REGULATOR"/>
    <property type="match status" value="1"/>
</dbReference>
<dbReference type="InterPro" id="IPR036388">
    <property type="entry name" value="WH-like_DNA-bd_sf"/>
</dbReference>
<evidence type="ECO:0000256" key="2">
    <source>
        <dbReference type="ARBA" id="ARBA00023015"/>
    </source>
</evidence>
<evidence type="ECO:0000256" key="4">
    <source>
        <dbReference type="ARBA" id="ARBA00023163"/>
    </source>
</evidence>
<dbReference type="Proteomes" id="UP000296374">
    <property type="component" value="Chromosome"/>
</dbReference>
<gene>
    <name evidence="6" type="ORF">E4191_00990</name>
</gene>
<protein>
    <submittedName>
        <fullName evidence="6">LysR family transcriptional regulator</fullName>
    </submittedName>
</protein>
<dbReference type="SUPFAM" id="SSF53850">
    <property type="entry name" value="Periplasmic binding protein-like II"/>
    <property type="match status" value="1"/>
</dbReference>
<dbReference type="Gene3D" id="3.40.190.290">
    <property type="match status" value="1"/>
</dbReference>
<proteinExistence type="inferred from homology"/>
<keyword evidence="3" id="KW-0238">DNA-binding</keyword>
<dbReference type="AlphaFoldDB" id="A0A4P7HHG5"/>
<accession>A0A4P7HHG5</accession>
<dbReference type="CDD" id="cd08422">
    <property type="entry name" value="PBP2_CrgA_like"/>
    <property type="match status" value="1"/>
</dbReference>
<evidence type="ECO:0000256" key="3">
    <source>
        <dbReference type="ARBA" id="ARBA00023125"/>
    </source>
</evidence>
<dbReference type="GO" id="GO:0003700">
    <property type="term" value="F:DNA-binding transcription factor activity"/>
    <property type="evidence" value="ECO:0007669"/>
    <property type="project" value="InterPro"/>
</dbReference>
<sequence>MAWSITDIETFLAVLDAGSISGAAARADLSKSVVSKRISDFEATLGVALFTRHAGRIAPTDSALSLAERLRPALAELVAATESAAAPQTALRGRLAIAAPMSFGIRHLGPVIADFARAHPGLEIVLDYDDRQTDLARAGFDLGLRIGHLKDSSLMARRLCEDPRALVASPDYLTRQGEIRQPADLARHEVIGYLNARLAEIWPFGAETGTPRAGRITANNGEAMRDMALGGLGLALLPLFIVHDALRDGRLVRVLPDLPQEPLPISMVWPPIRPMPRKTRALIDHVAGAFSEAPPWQAGVLRPATAGGPAPRTPRDI</sequence>
<keyword evidence="2" id="KW-0805">Transcription regulation</keyword>
<evidence type="ECO:0000256" key="1">
    <source>
        <dbReference type="ARBA" id="ARBA00009437"/>
    </source>
</evidence>